<gene>
    <name evidence="5" type="ORF">GA0116948_10320</name>
</gene>
<dbReference type="InterPro" id="IPR009057">
    <property type="entry name" value="Homeodomain-like_sf"/>
</dbReference>
<dbReference type="SUPFAM" id="SSF51182">
    <property type="entry name" value="RmlC-like cupins"/>
    <property type="match status" value="1"/>
</dbReference>
<evidence type="ECO:0000313" key="5">
    <source>
        <dbReference type="EMBL" id="SCC04125.1"/>
    </source>
</evidence>
<dbReference type="PROSITE" id="PS00041">
    <property type="entry name" value="HTH_ARAC_FAMILY_1"/>
    <property type="match status" value="1"/>
</dbReference>
<dbReference type="InterPro" id="IPR018060">
    <property type="entry name" value="HTH_AraC"/>
</dbReference>
<keyword evidence="2 5" id="KW-0238">DNA-binding</keyword>
<evidence type="ECO:0000313" key="6">
    <source>
        <dbReference type="Proteomes" id="UP000242818"/>
    </source>
</evidence>
<reference evidence="5 6" key="1">
    <citation type="submission" date="2016-08" db="EMBL/GenBank/DDBJ databases">
        <authorList>
            <person name="Seilhamer J.J."/>
        </authorList>
    </citation>
    <scope>NUCLEOTIDE SEQUENCE [LARGE SCALE GENOMIC DNA]</scope>
    <source>
        <strain evidence="5 6">A37T2</strain>
    </source>
</reference>
<evidence type="ECO:0000259" key="4">
    <source>
        <dbReference type="PROSITE" id="PS01124"/>
    </source>
</evidence>
<dbReference type="InterPro" id="IPR032783">
    <property type="entry name" value="AraC_lig"/>
</dbReference>
<dbReference type="Gene3D" id="1.10.10.60">
    <property type="entry name" value="Homeodomain-like"/>
    <property type="match status" value="2"/>
</dbReference>
<dbReference type="OrthoDB" id="2666928at2"/>
<evidence type="ECO:0000256" key="2">
    <source>
        <dbReference type="ARBA" id="ARBA00023125"/>
    </source>
</evidence>
<dbReference type="SMART" id="SM00342">
    <property type="entry name" value="HTH_ARAC"/>
    <property type="match status" value="1"/>
</dbReference>
<organism evidence="5 6">
    <name type="scientific">Chitinophaga costaii</name>
    <dbReference type="NCBI Taxonomy" id="1335309"/>
    <lineage>
        <taxon>Bacteria</taxon>
        <taxon>Pseudomonadati</taxon>
        <taxon>Bacteroidota</taxon>
        <taxon>Chitinophagia</taxon>
        <taxon>Chitinophagales</taxon>
        <taxon>Chitinophagaceae</taxon>
        <taxon>Chitinophaga</taxon>
    </lineage>
</organism>
<dbReference type="STRING" id="1335309.GA0116948_10320"/>
<keyword evidence="6" id="KW-1185">Reference proteome</keyword>
<dbReference type="GO" id="GO:0043565">
    <property type="term" value="F:sequence-specific DNA binding"/>
    <property type="evidence" value="ECO:0007669"/>
    <property type="project" value="InterPro"/>
</dbReference>
<keyword evidence="3" id="KW-0804">Transcription</keyword>
<dbReference type="PROSITE" id="PS01124">
    <property type="entry name" value="HTH_ARAC_FAMILY_2"/>
    <property type="match status" value="1"/>
</dbReference>
<accession>A0A1C4BB67</accession>
<evidence type="ECO:0000256" key="1">
    <source>
        <dbReference type="ARBA" id="ARBA00023015"/>
    </source>
</evidence>
<dbReference type="PANTHER" id="PTHR46796">
    <property type="entry name" value="HTH-TYPE TRANSCRIPTIONAL ACTIVATOR RHAS-RELATED"/>
    <property type="match status" value="1"/>
</dbReference>
<dbReference type="Proteomes" id="UP000242818">
    <property type="component" value="Unassembled WGS sequence"/>
</dbReference>
<keyword evidence="1" id="KW-0805">Transcription regulation</keyword>
<dbReference type="PANTHER" id="PTHR46796:SF7">
    <property type="entry name" value="ARAC FAMILY TRANSCRIPTIONAL REGULATOR"/>
    <property type="match status" value="1"/>
</dbReference>
<protein>
    <submittedName>
        <fullName evidence="5">AraC-type DNA-binding protein</fullName>
    </submittedName>
</protein>
<name>A0A1C4BB67_9BACT</name>
<dbReference type="InterPro" id="IPR011051">
    <property type="entry name" value="RmlC_Cupin_sf"/>
</dbReference>
<sequence>MDTLSSVLSMLKPQTFVAAGLNAGGKWAIQFPAHGGIKFNAVIKGQCQLQVEGDEQIYSLQAGDCFLLTSGRRFMLANDLTIPKIPSETIYENAVNNTALCNDGGDFFLIGARFHFEAEHTRFLFGQLPPVVHVPEDRDQATVLRWGLERFNIEFLNNMPGRNIMMEYLAPMMLIQTLRVYLSTSPNKLHGWMAALSMPQIRQALEAIHTQPAHKWTVAELGTIAGMSRSGFALKFKEVIGLSPMDYLTQWRILIAREALKSGTKSLYEIAVSLGYDAESSFAAVFKRFVGCSPKSYMKKFR</sequence>
<feature type="domain" description="HTH araC/xylS-type" evidence="4">
    <location>
        <begin position="202"/>
        <end position="300"/>
    </location>
</feature>
<dbReference type="PRINTS" id="PR00032">
    <property type="entry name" value="HTHARAC"/>
</dbReference>
<dbReference type="AlphaFoldDB" id="A0A1C4BB67"/>
<dbReference type="SUPFAM" id="SSF46689">
    <property type="entry name" value="Homeodomain-like"/>
    <property type="match status" value="2"/>
</dbReference>
<dbReference type="InterPro" id="IPR018062">
    <property type="entry name" value="HTH_AraC-typ_CS"/>
</dbReference>
<dbReference type="InterPro" id="IPR050204">
    <property type="entry name" value="AraC_XylS_family_regulators"/>
</dbReference>
<dbReference type="Pfam" id="PF12833">
    <property type="entry name" value="HTH_18"/>
    <property type="match status" value="1"/>
</dbReference>
<dbReference type="Pfam" id="PF12852">
    <property type="entry name" value="Cupin_6"/>
    <property type="match status" value="1"/>
</dbReference>
<proteinExistence type="predicted"/>
<evidence type="ECO:0000256" key="3">
    <source>
        <dbReference type="ARBA" id="ARBA00023163"/>
    </source>
</evidence>
<dbReference type="RefSeq" id="WP_089709637.1">
    <property type="nucleotide sequence ID" value="NZ_FMAR01000003.1"/>
</dbReference>
<dbReference type="EMBL" id="FMAR01000003">
    <property type="protein sequence ID" value="SCC04125.1"/>
    <property type="molecule type" value="Genomic_DNA"/>
</dbReference>
<dbReference type="InterPro" id="IPR020449">
    <property type="entry name" value="Tscrpt_reg_AraC-type_HTH"/>
</dbReference>
<dbReference type="GO" id="GO:0003700">
    <property type="term" value="F:DNA-binding transcription factor activity"/>
    <property type="evidence" value="ECO:0007669"/>
    <property type="project" value="InterPro"/>
</dbReference>